<dbReference type="InterPro" id="IPR010427">
    <property type="entry name" value="DUF1023"/>
</dbReference>
<feature type="region of interest" description="Disordered" evidence="1">
    <location>
        <begin position="425"/>
        <end position="444"/>
    </location>
</feature>
<dbReference type="SUPFAM" id="SSF53474">
    <property type="entry name" value="alpha/beta-Hydrolases"/>
    <property type="match status" value="1"/>
</dbReference>
<evidence type="ECO:0000256" key="1">
    <source>
        <dbReference type="SAM" id="MobiDB-lite"/>
    </source>
</evidence>
<dbReference type="AlphaFoldDB" id="A0A1X1XEX1"/>
<dbReference type="EMBL" id="LQPE01000166">
    <property type="protein sequence ID" value="ORV97465.1"/>
    <property type="molecule type" value="Genomic_DNA"/>
</dbReference>
<feature type="compositionally biased region" description="Pro residues" evidence="1">
    <location>
        <begin position="425"/>
        <end position="436"/>
    </location>
</feature>
<dbReference type="RefSeq" id="WP_052425450.1">
    <property type="nucleotide sequence ID" value="NZ_LLXQ01000008.1"/>
</dbReference>
<proteinExistence type="predicted"/>
<dbReference type="Pfam" id="PF06259">
    <property type="entry name" value="Abhydrolase_8"/>
    <property type="match status" value="1"/>
</dbReference>
<comment type="caution">
    <text evidence="3">The sequence shown here is derived from an EMBL/GenBank/DDBJ whole genome shotgun (WGS) entry which is preliminary data.</text>
</comment>
<name>A0A1X1XEX1_9MYCO</name>
<evidence type="ECO:0000313" key="3">
    <source>
        <dbReference type="EMBL" id="ORV97465.1"/>
    </source>
</evidence>
<protein>
    <recommendedName>
        <fullName evidence="2">DUF1023 domain-containing protein</fullName>
    </recommendedName>
</protein>
<dbReference type="Proteomes" id="UP000193487">
    <property type="component" value="Unassembled WGS sequence"/>
</dbReference>
<evidence type="ECO:0000259" key="2">
    <source>
        <dbReference type="Pfam" id="PF06259"/>
    </source>
</evidence>
<reference evidence="3 4" key="1">
    <citation type="submission" date="2016-01" db="EMBL/GenBank/DDBJ databases">
        <title>The new phylogeny of the genus Mycobacterium.</title>
        <authorList>
            <person name="Tarcisio F."/>
            <person name="Conor M."/>
            <person name="Antonella G."/>
            <person name="Elisabetta G."/>
            <person name="Giulia F.S."/>
            <person name="Sara T."/>
            <person name="Anna F."/>
            <person name="Clotilde B."/>
            <person name="Roberto B."/>
            <person name="Veronica D.S."/>
            <person name="Fabio R."/>
            <person name="Monica P."/>
            <person name="Olivier J."/>
            <person name="Enrico T."/>
            <person name="Nicola S."/>
        </authorList>
    </citation>
    <scope>NUCLEOTIDE SEQUENCE [LARGE SCALE GENOMIC DNA]</scope>
    <source>
        <strain evidence="3 4">DSM 45166</strain>
    </source>
</reference>
<accession>A0A1X1XEX1</accession>
<sequence length="444" mass="46655">MSAAKSNRQYTGGLHDKAVDAVRSALEQITTTRGTYIAALRAAETAMTAQGYEPEVIDNVDGTPAGTPTQRASAANEKQLREARARTQADLDRMQRQLGTMLATDHTWNKDTLDKLADQISAAKDRLAQFDSVDQALANAPETYLAQLDIPADYHGKVHAAVAVGNPDTARNVSVTVPGVGSTTRASLPDMVKEARSLRDQATQQLVNAGKPGSVSTIAWMGYDPPPNPINTGSVADGLATMGDGQARAGAASLSSYLEQVHVNNPNAHLTLLGHSYGSLTSSLALQQLNAEGLHPVNDVVFYGSPGLELTDPAQLGVGAGHAYVMGAPTDPIVKWIAPLSDSHGWGANPYDGMLPQLSAQAGPDPTGVYHPGVNSHADYPRLFHTPDGRDLVRMSEYNLAAIAAGLPDNKVLATPQLPPPGPPVLPPNLFPPNIPPRIVEGGG</sequence>
<dbReference type="InterPro" id="IPR029058">
    <property type="entry name" value="AB_hydrolase_fold"/>
</dbReference>
<organism evidence="3 4">
    <name type="scientific">Mycobacterium kyorinense</name>
    <dbReference type="NCBI Taxonomy" id="487514"/>
    <lineage>
        <taxon>Bacteria</taxon>
        <taxon>Bacillati</taxon>
        <taxon>Actinomycetota</taxon>
        <taxon>Actinomycetes</taxon>
        <taxon>Mycobacteriales</taxon>
        <taxon>Mycobacteriaceae</taxon>
        <taxon>Mycobacterium</taxon>
    </lineage>
</organism>
<evidence type="ECO:0000313" key="4">
    <source>
        <dbReference type="Proteomes" id="UP000193487"/>
    </source>
</evidence>
<keyword evidence="4" id="KW-1185">Reference proteome</keyword>
<gene>
    <name evidence="3" type="ORF">AWC14_14790</name>
</gene>
<dbReference type="OrthoDB" id="5969911at2"/>
<dbReference type="Gene3D" id="3.40.50.1820">
    <property type="entry name" value="alpha/beta hydrolase"/>
    <property type="match status" value="1"/>
</dbReference>
<feature type="domain" description="DUF1023" evidence="2">
    <location>
        <begin position="155"/>
        <end position="339"/>
    </location>
</feature>